<sequence>MMEQAAISGMSGGAAAGPRSSSRPYRVAIVGGGFTGAAAAVAIADAINTPAELLLIDPSPDFGKGLAYGRARAGELLNVRSRDASLFPDRPDDFLSWLSARDPVGSPSPDHLGDTFMPRATYGDYVSERAMAALSHAPLASRFIQAQATAVERNADGRIVVKAGSEHFGVDVIIIATGYGVFSPKARFGRAAFSNLDDADLDYGCHAVLVGTGLTMVDMLFLLRDMGFQGTIDLVSRRGILPAPHTERAVQAIPFRPDADDDRPSDILHAFRQQAREAVARGQSWQGLMNGFRPIARQTWQALGTAEQNAFLRHLKPYYFSHRHRLPLASAIRLQRELSRNDTCIRRAAVMEVADDVVVLKDQRTGTSRRITADLAIDCSGHHASAQTPLMKSLLESGLARRPRAGAGIDVTPDGRVHASDGRPQSDLFALGPLGQGALLEITGIREIVDQSRAMAGIIASNVVRTLNAD</sequence>
<evidence type="ECO:0000259" key="1">
    <source>
        <dbReference type="Pfam" id="PF13454"/>
    </source>
</evidence>
<feature type="domain" description="FAD-dependent urate hydroxylase HpyO/Asp monooxygenase CreE-like FAD/NAD(P)-binding" evidence="1">
    <location>
        <begin position="28"/>
        <end position="179"/>
    </location>
</feature>
<evidence type="ECO:0000313" key="3">
    <source>
        <dbReference type="Proteomes" id="UP000268192"/>
    </source>
</evidence>
<dbReference type="InterPro" id="IPR052189">
    <property type="entry name" value="L-asp_N-monooxygenase_NS-form"/>
</dbReference>
<gene>
    <name evidence="2" type="ORF">D5400_20140</name>
</gene>
<dbReference type="Pfam" id="PF13454">
    <property type="entry name" value="NAD_binding_9"/>
    <property type="match status" value="1"/>
</dbReference>
<keyword evidence="3" id="KW-1185">Reference proteome</keyword>
<dbReference type="KEGG" id="abaw:D5400_20140"/>
<name>A0A3S9B8M2_9HYPH</name>
<organism evidence="2 3">
    <name type="scientific">Georhizobium profundi</name>
    <dbReference type="NCBI Taxonomy" id="2341112"/>
    <lineage>
        <taxon>Bacteria</taxon>
        <taxon>Pseudomonadati</taxon>
        <taxon>Pseudomonadota</taxon>
        <taxon>Alphaproteobacteria</taxon>
        <taxon>Hyphomicrobiales</taxon>
        <taxon>Rhizobiaceae</taxon>
        <taxon>Georhizobium</taxon>
    </lineage>
</organism>
<proteinExistence type="predicted"/>
<dbReference type="AlphaFoldDB" id="A0A3S9B8M2"/>
<dbReference type="PANTHER" id="PTHR40254">
    <property type="entry name" value="BLR0577 PROTEIN"/>
    <property type="match status" value="1"/>
</dbReference>
<dbReference type="SUPFAM" id="SSF51905">
    <property type="entry name" value="FAD/NAD(P)-binding domain"/>
    <property type="match status" value="2"/>
</dbReference>
<reference evidence="2 3" key="1">
    <citation type="submission" date="2018-09" db="EMBL/GenBank/DDBJ databases">
        <title>Marinorhizobium profundi gen. nov., sp. nov., isolated from a deep-sea sediment sample from the New Britain Trench and proposal of Marinorhizobiaceae fam. nov. in the order Rhizobiales of the class Alphaproteobacteria.</title>
        <authorList>
            <person name="Cao J."/>
        </authorList>
    </citation>
    <scope>NUCLEOTIDE SEQUENCE [LARGE SCALE GENOMIC DNA]</scope>
    <source>
        <strain evidence="2 3">WS11</strain>
    </source>
</reference>
<dbReference type="InterPro" id="IPR036188">
    <property type="entry name" value="FAD/NAD-bd_sf"/>
</dbReference>
<dbReference type="EMBL" id="CP032509">
    <property type="protein sequence ID" value="AZN73293.1"/>
    <property type="molecule type" value="Genomic_DNA"/>
</dbReference>
<evidence type="ECO:0000313" key="2">
    <source>
        <dbReference type="EMBL" id="AZN73293.1"/>
    </source>
</evidence>
<dbReference type="Gene3D" id="3.50.50.60">
    <property type="entry name" value="FAD/NAD(P)-binding domain"/>
    <property type="match status" value="1"/>
</dbReference>
<protein>
    <recommendedName>
        <fullName evidence="1">FAD-dependent urate hydroxylase HpyO/Asp monooxygenase CreE-like FAD/NAD(P)-binding domain-containing protein</fullName>
    </recommendedName>
</protein>
<dbReference type="RefSeq" id="WP_126012063.1">
    <property type="nucleotide sequence ID" value="NZ_CP032509.1"/>
</dbReference>
<dbReference type="Proteomes" id="UP000268192">
    <property type="component" value="Chromosome"/>
</dbReference>
<dbReference type="PANTHER" id="PTHR40254:SF1">
    <property type="entry name" value="BLR0577 PROTEIN"/>
    <property type="match status" value="1"/>
</dbReference>
<dbReference type="OrthoDB" id="101972at2"/>
<dbReference type="InterPro" id="IPR038732">
    <property type="entry name" value="HpyO/CreE_NAD-binding"/>
</dbReference>
<accession>A0A3S9B8M2</accession>